<reference evidence="1" key="1">
    <citation type="submission" date="2018-11" db="EMBL/GenBank/DDBJ databases">
        <authorList>
            <person name="Alioto T."/>
            <person name="Alioto T."/>
        </authorList>
    </citation>
    <scope>NUCLEOTIDE SEQUENCE</scope>
</reference>
<keyword evidence="2" id="KW-1185">Reference proteome</keyword>
<name>A0A8B6CQF5_MYTGA</name>
<dbReference type="AlphaFoldDB" id="A0A8B6CQF5"/>
<dbReference type="Proteomes" id="UP000596742">
    <property type="component" value="Unassembled WGS sequence"/>
</dbReference>
<protein>
    <submittedName>
        <fullName evidence="1">Uncharacterized protein</fullName>
    </submittedName>
</protein>
<evidence type="ECO:0000313" key="1">
    <source>
        <dbReference type="EMBL" id="VDI07494.1"/>
    </source>
</evidence>
<dbReference type="EMBL" id="UYJE01002066">
    <property type="protein sequence ID" value="VDI07494.1"/>
    <property type="molecule type" value="Genomic_DNA"/>
</dbReference>
<proteinExistence type="predicted"/>
<evidence type="ECO:0000313" key="2">
    <source>
        <dbReference type="Proteomes" id="UP000596742"/>
    </source>
</evidence>
<dbReference type="OrthoDB" id="6160321at2759"/>
<organism evidence="1 2">
    <name type="scientific">Mytilus galloprovincialis</name>
    <name type="common">Mediterranean mussel</name>
    <dbReference type="NCBI Taxonomy" id="29158"/>
    <lineage>
        <taxon>Eukaryota</taxon>
        <taxon>Metazoa</taxon>
        <taxon>Spiralia</taxon>
        <taxon>Lophotrochozoa</taxon>
        <taxon>Mollusca</taxon>
        <taxon>Bivalvia</taxon>
        <taxon>Autobranchia</taxon>
        <taxon>Pteriomorphia</taxon>
        <taxon>Mytilida</taxon>
        <taxon>Mytiloidea</taxon>
        <taxon>Mytilidae</taxon>
        <taxon>Mytilinae</taxon>
        <taxon>Mytilus</taxon>
    </lineage>
</organism>
<comment type="caution">
    <text evidence="1">The sequence shown here is derived from an EMBL/GenBank/DDBJ whole genome shotgun (WGS) entry which is preliminary data.</text>
</comment>
<accession>A0A8B6CQF5</accession>
<sequence>MVYYKNTDFWQGKWTAYGGITGSSPGGAGTVFLQDTITDITNKTLIIDNNEQDVISSQISAYTTAGYAADPGRTWISDSDTRAFESIRILGHAHLALHPDLKDSFQLESLKFEGDHTGVLHVGDGQTIVVQHPDDLDFIMNVYIYEGGLLMLPTAFDCYNVSFVVWGRLGVVDMTVGDGCILKLGATGDTISTTGGKGIYNFNKLTVKAGGEVTVTDDLTNMSSNLTITAGTLWVQGGGHIHAVHVYLTAENLIVDDLGQINGDKHDITCSIGDGFGSSSGASGSCRKFSAIEERLILMWKIYGRVMEVQGISIDVENLLQGYGKFQAIGGDGEGLGGAGSGGRISMDFADTNLCYSHSTLLLNNLNRGPDGDSNVIEDYSNLESDQLRAWFLPEHGRHTLAGKGQVMDLERQKIDLPFSVHVYDGGYLGLAPDTFVHGVDIFLNGTLANIDNLTLYHDGKLWLNIEGRTKDQEASNYDFQFVHVKNGGYLHMISDPVTEPGITFTTTALNIDGGGLVKGTHMYFLSENITIDAGGTLSADGFGYELADGEGTDADGNIREGLHGVINPGLGYTGTVGVSGAGHGGSGGRGHGWFISIELILKAK</sequence>
<gene>
    <name evidence="1" type="ORF">MGAL_10B012305</name>
</gene>